<evidence type="ECO:0000256" key="6">
    <source>
        <dbReference type="ARBA" id="ARBA00023139"/>
    </source>
</evidence>
<evidence type="ECO:0000256" key="7">
    <source>
        <dbReference type="ARBA" id="ARBA00023288"/>
    </source>
</evidence>
<dbReference type="InterPro" id="IPR008844">
    <property type="entry name" value="Spore_GerAC-like"/>
</dbReference>
<dbReference type="Gene3D" id="6.20.190.10">
    <property type="entry name" value="Nutrient germinant receptor protein C, domain 1"/>
    <property type="match status" value="1"/>
</dbReference>
<dbReference type="PANTHER" id="PTHR35789">
    <property type="entry name" value="SPORE GERMINATION PROTEIN B3"/>
    <property type="match status" value="1"/>
</dbReference>
<evidence type="ECO:0000313" key="11">
    <source>
        <dbReference type="Proteomes" id="UP000051061"/>
    </source>
</evidence>
<proteinExistence type="inferred from homology"/>
<keyword evidence="5" id="KW-0472">Membrane</keyword>
<comment type="similarity">
    <text evidence="2">Belongs to the GerABKC lipoprotein family.</text>
</comment>
<keyword evidence="7" id="KW-0449">Lipoprotein</keyword>
<dbReference type="Pfam" id="PF25198">
    <property type="entry name" value="Spore_GerAC_N"/>
    <property type="match status" value="1"/>
</dbReference>
<gene>
    <name evidence="10" type="ORF">AN965_12865</name>
</gene>
<dbReference type="InterPro" id="IPR038501">
    <property type="entry name" value="Spore_GerAC_C_sf"/>
</dbReference>
<dbReference type="InterPro" id="IPR046953">
    <property type="entry name" value="Spore_GerAC-like_C"/>
</dbReference>
<organism evidence="10 11">
    <name type="scientific">Alkalicoccobacillus plakortidis</name>
    <dbReference type="NCBI Taxonomy" id="444060"/>
    <lineage>
        <taxon>Bacteria</taxon>
        <taxon>Bacillati</taxon>
        <taxon>Bacillota</taxon>
        <taxon>Bacilli</taxon>
        <taxon>Bacillales</taxon>
        <taxon>Bacillaceae</taxon>
        <taxon>Alkalicoccobacillus</taxon>
    </lineage>
</organism>
<dbReference type="EMBL" id="LJJD01000027">
    <property type="protein sequence ID" value="KQL56604.1"/>
    <property type="molecule type" value="Genomic_DNA"/>
</dbReference>
<sequence length="400" mass="44986">MSSLKSFFIILLVMCLPLSGCWDRWELNELSLIVGMAIDKDEDEYILTMQAMNPAEIASQETGRGYAQAMNVQERSKTIHESLRKMVQKSPRRAFISQLKVLIISEEVAKDGLEKVLDFFYRDHESRSDYYIVISYDNKASDVLDIITPLENLPSQNAFDSITFSLRSYGGTKAVTIDELYQELMAEGIEPSIMGITVSGDLKKGRTKANAEVNSPLSMLHISKTALFKENKLVGWLGQKDSKGLDYLTHDVSDSVGSFTCPGGGQIALEVKDVQRQLKTNIDNDQPKATYKFEIEATISEVDCTTLNLALPSSYKKVEQLASDEFKLTLNSTIEKVKELNTDVFGIGQNIYRNHPGFWEAHKEEWDELFKETEIDVEVNIQLTDSGSIVNSFLKVGDQK</sequence>
<comment type="subcellular location">
    <subcellularLocation>
        <location evidence="1">Membrane</location>
        <topology evidence="1">Lipid-anchor</topology>
    </subcellularLocation>
</comment>
<dbReference type="GO" id="GO:0009847">
    <property type="term" value="P:spore germination"/>
    <property type="evidence" value="ECO:0007669"/>
    <property type="project" value="InterPro"/>
</dbReference>
<evidence type="ECO:0000259" key="8">
    <source>
        <dbReference type="Pfam" id="PF05504"/>
    </source>
</evidence>
<accession>A0A9D5I045</accession>
<evidence type="ECO:0008006" key="12">
    <source>
        <dbReference type="Google" id="ProtNLM"/>
    </source>
</evidence>
<evidence type="ECO:0000256" key="5">
    <source>
        <dbReference type="ARBA" id="ARBA00023136"/>
    </source>
</evidence>
<dbReference type="Pfam" id="PF05504">
    <property type="entry name" value="Spore_GerAC"/>
    <property type="match status" value="1"/>
</dbReference>
<protein>
    <recommendedName>
        <fullName evidence="12">Ger(X)C family spore germination protein</fullName>
    </recommendedName>
</protein>
<dbReference type="GO" id="GO:0016020">
    <property type="term" value="C:membrane"/>
    <property type="evidence" value="ECO:0007669"/>
    <property type="project" value="UniProtKB-SubCell"/>
</dbReference>
<dbReference type="Proteomes" id="UP000051061">
    <property type="component" value="Unassembled WGS sequence"/>
</dbReference>
<keyword evidence="11" id="KW-1185">Reference proteome</keyword>
<dbReference type="InterPro" id="IPR057336">
    <property type="entry name" value="GerAC_N"/>
</dbReference>
<name>A0A9D5I045_9BACI</name>
<evidence type="ECO:0000256" key="3">
    <source>
        <dbReference type="ARBA" id="ARBA00022544"/>
    </source>
</evidence>
<keyword evidence="3" id="KW-0309">Germination</keyword>
<dbReference type="PANTHER" id="PTHR35789:SF1">
    <property type="entry name" value="SPORE GERMINATION PROTEIN B3"/>
    <property type="match status" value="1"/>
</dbReference>
<dbReference type="NCBIfam" id="TIGR02887">
    <property type="entry name" value="spore_ger_x_C"/>
    <property type="match status" value="1"/>
</dbReference>
<evidence type="ECO:0000256" key="1">
    <source>
        <dbReference type="ARBA" id="ARBA00004635"/>
    </source>
</evidence>
<dbReference type="AlphaFoldDB" id="A0A9D5I045"/>
<reference evidence="10 11" key="1">
    <citation type="submission" date="2015-09" db="EMBL/GenBank/DDBJ databases">
        <title>Genome sequencing project for genomic taxonomy and phylogenomics of Bacillus-like bacteria.</title>
        <authorList>
            <person name="Liu B."/>
            <person name="Wang J."/>
            <person name="Zhu Y."/>
            <person name="Liu G."/>
            <person name="Chen Q."/>
            <person name="Chen Z."/>
            <person name="Lan J."/>
            <person name="Che J."/>
            <person name="Ge C."/>
            <person name="Shi H."/>
            <person name="Pan Z."/>
            <person name="Liu X."/>
        </authorList>
    </citation>
    <scope>NUCLEOTIDE SEQUENCE [LARGE SCALE GENOMIC DNA]</scope>
    <source>
        <strain evidence="10 11">DSM 19153</strain>
    </source>
</reference>
<evidence type="ECO:0000256" key="4">
    <source>
        <dbReference type="ARBA" id="ARBA00022729"/>
    </source>
</evidence>
<evidence type="ECO:0000256" key="2">
    <source>
        <dbReference type="ARBA" id="ARBA00007886"/>
    </source>
</evidence>
<keyword evidence="4" id="KW-0732">Signal</keyword>
<keyword evidence="6" id="KW-0564">Palmitate</keyword>
<feature type="domain" description="Spore germination GerAC-like C-terminal" evidence="8">
    <location>
        <begin position="224"/>
        <end position="387"/>
    </location>
</feature>
<dbReference type="Gene3D" id="3.30.300.210">
    <property type="entry name" value="Nutrient germinant receptor protein C, domain 3"/>
    <property type="match status" value="1"/>
</dbReference>
<evidence type="ECO:0000313" key="10">
    <source>
        <dbReference type="EMBL" id="KQL56604.1"/>
    </source>
</evidence>
<comment type="caution">
    <text evidence="10">The sequence shown here is derived from an EMBL/GenBank/DDBJ whole genome shotgun (WGS) entry which is preliminary data.</text>
</comment>
<evidence type="ECO:0000259" key="9">
    <source>
        <dbReference type="Pfam" id="PF25198"/>
    </source>
</evidence>
<feature type="domain" description="Spore germination protein N-terminal" evidence="9">
    <location>
        <begin position="23"/>
        <end position="197"/>
    </location>
</feature>